<protein>
    <submittedName>
        <fullName evidence="2">Uncharacterized protein</fullName>
    </submittedName>
</protein>
<gene>
    <name evidence="2" type="ORF">GCM10017786_04780</name>
</gene>
<reference evidence="3" key="1">
    <citation type="journal article" date="2019" name="Int. J. Syst. Evol. Microbiol.">
        <title>The Global Catalogue of Microorganisms (GCM) 10K type strain sequencing project: providing services to taxonomists for standard genome sequencing and annotation.</title>
        <authorList>
            <consortium name="The Broad Institute Genomics Platform"/>
            <consortium name="The Broad Institute Genome Sequencing Center for Infectious Disease"/>
            <person name="Wu L."/>
            <person name="Ma J."/>
        </authorList>
    </citation>
    <scope>NUCLEOTIDE SEQUENCE [LARGE SCALE GENOMIC DNA]</scope>
    <source>
        <strain evidence="3">CGMCC 4.7677</strain>
    </source>
</reference>
<evidence type="ECO:0000313" key="3">
    <source>
        <dbReference type="Proteomes" id="UP000605897"/>
    </source>
</evidence>
<organism evidence="2 3">
    <name type="scientific">Amycolatopsis deserti</name>
    <dbReference type="NCBI Taxonomy" id="185696"/>
    <lineage>
        <taxon>Bacteria</taxon>
        <taxon>Bacillati</taxon>
        <taxon>Actinomycetota</taxon>
        <taxon>Actinomycetes</taxon>
        <taxon>Pseudonocardiales</taxon>
        <taxon>Pseudonocardiaceae</taxon>
        <taxon>Amycolatopsis</taxon>
    </lineage>
</organism>
<dbReference type="EMBL" id="BNAU01000001">
    <property type="protein sequence ID" value="GHE78218.1"/>
    <property type="molecule type" value="Genomic_DNA"/>
</dbReference>
<accession>A0ABQ3IBN8</accession>
<feature type="region of interest" description="Disordered" evidence="1">
    <location>
        <begin position="1"/>
        <end position="27"/>
    </location>
</feature>
<comment type="caution">
    <text evidence="2">The sequence shown here is derived from an EMBL/GenBank/DDBJ whole genome shotgun (WGS) entry which is preliminary data.</text>
</comment>
<name>A0ABQ3IBN8_9PSEU</name>
<sequence>MAPAGAHDSGFALPRMDYPPVGHPADRLTEPLSARERQAFHVLTADLAL</sequence>
<proteinExistence type="predicted"/>
<evidence type="ECO:0000313" key="2">
    <source>
        <dbReference type="EMBL" id="GHE78218.1"/>
    </source>
</evidence>
<keyword evidence="3" id="KW-1185">Reference proteome</keyword>
<dbReference type="Proteomes" id="UP000605897">
    <property type="component" value="Unassembled WGS sequence"/>
</dbReference>
<evidence type="ECO:0000256" key="1">
    <source>
        <dbReference type="SAM" id="MobiDB-lite"/>
    </source>
</evidence>